<protein>
    <submittedName>
        <fullName evidence="1">Uncharacterized protein</fullName>
    </submittedName>
</protein>
<comment type="caution">
    <text evidence="1">The sequence shown here is derived from an EMBL/GenBank/DDBJ whole genome shotgun (WGS) entry which is preliminary data.</text>
</comment>
<sequence length="74" mass="8087">ASLDVDRWYSSSQSPIKFEACRTSSRGRLFPFLDAVISGCFAVGCPCSGHDERRAASPLGFPGDFGFLRQGNQR</sequence>
<organism evidence="1 2">
    <name type="scientific">Agrobacterium fabrum</name>
    <dbReference type="NCBI Taxonomy" id="1176649"/>
    <lineage>
        <taxon>Bacteria</taxon>
        <taxon>Pseudomonadati</taxon>
        <taxon>Pseudomonadota</taxon>
        <taxon>Alphaproteobacteria</taxon>
        <taxon>Hyphomicrobiales</taxon>
        <taxon>Rhizobiaceae</taxon>
        <taxon>Rhizobium/Agrobacterium group</taxon>
        <taxon>Agrobacterium</taxon>
        <taxon>Agrobacterium tumefaciens complex</taxon>
    </lineage>
</organism>
<accession>A0A2W5EIP8</accession>
<proteinExistence type="predicted"/>
<dbReference type="AlphaFoldDB" id="A0A2W5EIP8"/>
<dbReference type="Proteomes" id="UP000249769">
    <property type="component" value="Unassembled WGS sequence"/>
</dbReference>
<dbReference type="EMBL" id="QFOL01000484">
    <property type="protein sequence ID" value="PZP42433.1"/>
    <property type="molecule type" value="Genomic_DNA"/>
</dbReference>
<feature type="non-terminal residue" evidence="1">
    <location>
        <position position="1"/>
    </location>
</feature>
<gene>
    <name evidence="1" type="ORF">DI595_22215</name>
</gene>
<evidence type="ECO:0000313" key="1">
    <source>
        <dbReference type="EMBL" id="PZP42433.1"/>
    </source>
</evidence>
<evidence type="ECO:0000313" key="2">
    <source>
        <dbReference type="Proteomes" id="UP000249769"/>
    </source>
</evidence>
<reference evidence="1 2" key="1">
    <citation type="submission" date="2017-08" db="EMBL/GenBank/DDBJ databases">
        <title>Infants hospitalized years apart are colonized by the same room-sourced microbial strains.</title>
        <authorList>
            <person name="Brooks B."/>
            <person name="Olm M.R."/>
            <person name="Firek B.A."/>
            <person name="Baker R."/>
            <person name="Thomas B.C."/>
            <person name="Morowitz M.J."/>
            <person name="Banfield J.F."/>
        </authorList>
    </citation>
    <scope>NUCLEOTIDE SEQUENCE [LARGE SCALE GENOMIC DNA]</scope>
    <source>
        <strain evidence="1">S2_009_000_R2_73</strain>
    </source>
</reference>
<name>A0A2W5EIP8_9HYPH</name>